<accession>A0A087UI05</accession>
<protein>
    <submittedName>
        <fullName evidence="1">Uncharacterized protein</fullName>
    </submittedName>
</protein>
<feature type="non-terminal residue" evidence="1">
    <location>
        <position position="54"/>
    </location>
</feature>
<dbReference type="OrthoDB" id="20127at2759"/>
<proteinExistence type="predicted"/>
<reference evidence="1 2" key="1">
    <citation type="submission" date="2013-11" db="EMBL/GenBank/DDBJ databases">
        <title>Genome sequencing of Stegodyphus mimosarum.</title>
        <authorList>
            <person name="Bechsgaard J."/>
        </authorList>
    </citation>
    <scope>NUCLEOTIDE SEQUENCE [LARGE SCALE GENOMIC DNA]</scope>
</reference>
<sequence>MPFLYPELPFLQNVGGAFLLYGLFRSQILNPPIKIRVLQSDFRNFLRIRHTAAA</sequence>
<dbReference type="Proteomes" id="UP000054359">
    <property type="component" value="Unassembled WGS sequence"/>
</dbReference>
<keyword evidence="2" id="KW-1185">Reference proteome</keyword>
<dbReference type="InterPro" id="IPR019188">
    <property type="entry name" value="SNAPC1"/>
</dbReference>
<dbReference type="EMBL" id="KK119890">
    <property type="protein sequence ID" value="KFM76994.1"/>
    <property type="molecule type" value="Genomic_DNA"/>
</dbReference>
<name>A0A087UI05_STEMI</name>
<gene>
    <name evidence="1" type="ORF">X975_21670</name>
</gene>
<dbReference type="Pfam" id="PF09808">
    <property type="entry name" value="SNAPC1"/>
    <property type="match status" value="1"/>
</dbReference>
<organism evidence="1 2">
    <name type="scientific">Stegodyphus mimosarum</name>
    <name type="common">African social velvet spider</name>
    <dbReference type="NCBI Taxonomy" id="407821"/>
    <lineage>
        <taxon>Eukaryota</taxon>
        <taxon>Metazoa</taxon>
        <taxon>Ecdysozoa</taxon>
        <taxon>Arthropoda</taxon>
        <taxon>Chelicerata</taxon>
        <taxon>Arachnida</taxon>
        <taxon>Araneae</taxon>
        <taxon>Araneomorphae</taxon>
        <taxon>Entelegynae</taxon>
        <taxon>Eresoidea</taxon>
        <taxon>Eresidae</taxon>
        <taxon>Stegodyphus</taxon>
    </lineage>
</organism>
<dbReference type="AlphaFoldDB" id="A0A087UI05"/>
<evidence type="ECO:0000313" key="2">
    <source>
        <dbReference type="Proteomes" id="UP000054359"/>
    </source>
</evidence>
<evidence type="ECO:0000313" key="1">
    <source>
        <dbReference type="EMBL" id="KFM76994.1"/>
    </source>
</evidence>